<dbReference type="EC" id="2.2.1.5" evidence="3"/>
<dbReference type="Pfam" id="PF16078">
    <property type="entry name" value="2-oxogl_dehyd_N"/>
    <property type="match status" value="1"/>
</dbReference>
<dbReference type="EMBL" id="CADCUE010000078">
    <property type="protein sequence ID" value="CAA9324470.1"/>
    <property type="molecule type" value="Genomic_DNA"/>
</dbReference>
<proteinExistence type="predicted"/>
<keyword evidence="3" id="KW-0808">Transferase</keyword>
<gene>
    <name evidence="3" type="ORF">AVDCRST_MAG16-967</name>
</gene>
<organism evidence="3">
    <name type="scientific">uncultured Frankineae bacterium</name>
    <dbReference type="NCBI Taxonomy" id="437475"/>
    <lineage>
        <taxon>Bacteria</taxon>
        <taxon>Bacillati</taxon>
        <taxon>Actinomycetota</taxon>
        <taxon>Actinomycetes</taxon>
        <taxon>Frankiales</taxon>
        <taxon>environmental samples</taxon>
    </lineage>
</organism>
<dbReference type="GO" id="GO:0008683">
    <property type="term" value="F:2-oxoglutarate decarboxylase activity"/>
    <property type="evidence" value="ECO:0007669"/>
    <property type="project" value="UniProtKB-EC"/>
</dbReference>
<sequence length="82" mass="8473">MSTQPGQQTDFGANEWLVYEIHQQYLKDPDSVSEAWREFLSDYRPGDGAAGGTTAEPAAAPAPATSNGGAAETSPAPPAPPA</sequence>
<keyword evidence="3" id="KW-0012">Acyltransferase</keyword>
<protein>
    <submittedName>
        <fullName evidence="3">Dihydrolipoamide succinyltransferase component (E2) of 2-oxoglutarate dehydrogenase complex / 2-oxoglutarate dehydrogenase E1 component @ 2-oxoglutarate decarboxylase @ 2-hydroxy-3-oxoadipate synthase</fullName>
        <ecNumber evidence="3">1.2.4.2</ecNumber>
        <ecNumber evidence="3">2.2.1.5</ecNumber>
        <ecNumber evidence="3">2.3.1.61</ecNumber>
        <ecNumber evidence="3">4.1.1.71</ecNumber>
    </submittedName>
</protein>
<feature type="compositionally biased region" description="Low complexity" evidence="1">
    <location>
        <begin position="52"/>
        <end position="74"/>
    </location>
</feature>
<feature type="domain" description="2-oxoglutarate dehydrogenase E1 component N-terminal" evidence="2">
    <location>
        <begin position="11"/>
        <end position="46"/>
    </location>
</feature>
<evidence type="ECO:0000256" key="1">
    <source>
        <dbReference type="SAM" id="MobiDB-lite"/>
    </source>
</evidence>
<name>A0A6J4L5J5_9ACTN</name>
<dbReference type="GO" id="GO:0004591">
    <property type="term" value="F:oxoglutarate dehydrogenase (succinyl-transferring) activity"/>
    <property type="evidence" value="ECO:0007669"/>
    <property type="project" value="UniProtKB-EC"/>
</dbReference>
<evidence type="ECO:0000259" key="2">
    <source>
        <dbReference type="Pfam" id="PF16078"/>
    </source>
</evidence>
<dbReference type="EC" id="1.2.4.2" evidence="3"/>
<evidence type="ECO:0000313" key="3">
    <source>
        <dbReference type="EMBL" id="CAA9324470.1"/>
    </source>
</evidence>
<keyword evidence="3" id="KW-0560">Oxidoreductase</keyword>
<dbReference type="AlphaFoldDB" id="A0A6J4L5J5"/>
<dbReference type="GO" id="GO:0050439">
    <property type="term" value="F:2-hydroxy-3-oxoadipate synthase activity"/>
    <property type="evidence" value="ECO:0007669"/>
    <property type="project" value="UniProtKB-EC"/>
</dbReference>
<dbReference type="GO" id="GO:0004149">
    <property type="term" value="F:dihydrolipoyllysine-residue succinyltransferase activity"/>
    <property type="evidence" value="ECO:0007669"/>
    <property type="project" value="UniProtKB-EC"/>
</dbReference>
<dbReference type="EC" id="4.1.1.71" evidence="3"/>
<accession>A0A6J4L5J5</accession>
<dbReference type="EC" id="2.3.1.61" evidence="3"/>
<dbReference type="InterPro" id="IPR032106">
    <property type="entry name" value="2-oxogl_dehyd_N"/>
</dbReference>
<feature type="region of interest" description="Disordered" evidence="1">
    <location>
        <begin position="42"/>
        <end position="82"/>
    </location>
</feature>
<keyword evidence="3" id="KW-0456">Lyase</keyword>
<reference evidence="3" key="1">
    <citation type="submission" date="2020-02" db="EMBL/GenBank/DDBJ databases">
        <authorList>
            <person name="Meier V. D."/>
        </authorList>
    </citation>
    <scope>NUCLEOTIDE SEQUENCE</scope>
    <source>
        <strain evidence="3">AVDCRST_MAG16</strain>
    </source>
</reference>
<feature type="non-terminal residue" evidence="3">
    <location>
        <position position="82"/>
    </location>
</feature>